<dbReference type="SUPFAM" id="SSF75011">
    <property type="entry name" value="3-carboxy-cis,cis-mucoante lactonizing enzyme"/>
    <property type="match status" value="1"/>
</dbReference>
<dbReference type="PROSITE" id="PS51272">
    <property type="entry name" value="SLH"/>
    <property type="match status" value="3"/>
</dbReference>
<dbReference type="Proteomes" id="UP000824214">
    <property type="component" value="Unassembled WGS sequence"/>
</dbReference>
<dbReference type="InterPro" id="IPR052956">
    <property type="entry name" value="Mesenchyme-surface_protein"/>
</dbReference>
<dbReference type="NCBIfam" id="NF038117">
    <property type="entry name" value="choice_anch_I"/>
    <property type="match status" value="1"/>
</dbReference>
<dbReference type="PANTHER" id="PTHR46928:SF1">
    <property type="entry name" value="MESENCHYME-SPECIFIC CELL SURFACE GLYCOPROTEIN"/>
    <property type="match status" value="1"/>
</dbReference>
<dbReference type="EMBL" id="DWXZ01000012">
    <property type="protein sequence ID" value="HJB36595.1"/>
    <property type="molecule type" value="Genomic_DNA"/>
</dbReference>
<comment type="caution">
    <text evidence="3">The sequence shown here is derived from an EMBL/GenBank/DDBJ whole genome shotgun (WGS) entry which is preliminary data.</text>
</comment>
<evidence type="ECO:0000256" key="1">
    <source>
        <dbReference type="ARBA" id="ARBA00022737"/>
    </source>
</evidence>
<keyword evidence="1" id="KW-0677">Repeat</keyword>
<name>A0A9D2LWI9_9FIRM</name>
<dbReference type="AlphaFoldDB" id="A0A9D2LWI9"/>
<accession>A0A9D2LWI9</accession>
<dbReference type="Pfam" id="PF00395">
    <property type="entry name" value="SLH"/>
    <property type="match status" value="3"/>
</dbReference>
<dbReference type="InterPro" id="IPR055188">
    <property type="entry name" value="Choice_anch_I"/>
</dbReference>
<evidence type="ECO:0000313" key="3">
    <source>
        <dbReference type="EMBL" id="HJB36595.1"/>
    </source>
</evidence>
<evidence type="ECO:0000313" key="4">
    <source>
        <dbReference type="Proteomes" id="UP000824214"/>
    </source>
</evidence>
<dbReference type="Pfam" id="PF22494">
    <property type="entry name" value="choice_anch_I"/>
    <property type="match status" value="1"/>
</dbReference>
<feature type="domain" description="SLH" evidence="2">
    <location>
        <begin position="638"/>
        <end position="698"/>
    </location>
</feature>
<feature type="domain" description="SLH" evidence="2">
    <location>
        <begin position="765"/>
        <end position="824"/>
    </location>
</feature>
<proteinExistence type="predicted"/>
<organism evidence="3 4">
    <name type="scientific">Candidatus Acutalibacter ornithocaccae</name>
    <dbReference type="NCBI Taxonomy" id="2838416"/>
    <lineage>
        <taxon>Bacteria</taxon>
        <taxon>Bacillati</taxon>
        <taxon>Bacillota</taxon>
        <taxon>Clostridia</taxon>
        <taxon>Eubacteriales</taxon>
        <taxon>Acutalibacteraceae</taxon>
        <taxon>Acutalibacter</taxon>
    </lineage>
</organism>
<protein>
    <submittedName>
        <fullName evidence="3">Choice-of-anchor I family protein</fullName>
    </submittedName>
</protein>
<feature type="domain" description="SLH" evidence="2">
    <location>
        <begin position="699"/>
        <end position="762"/>
    </location>
</feature>
<sequence length="824" mass="87557">MPGAMPFPFQTGAGREKQQDFTHVFLPFHLACPEPGGTFLYTVIGQSSCAGAASRPANVKQEEFTMKHKAKRAASLALGLGLALQLGTAASAQGVPTGGYENGTAALNLTQIARYSAGQYNVDGGVMEIVAYNQATEWAYAINGQSGKLAAIPLAGLTAGAHVEELTGTEIDVKALVEAEDSTFQYGDMTSVAISPDSTTLAAALQAQGSNDAGRVALFTCEEDGSLTLEALVETGAQPDMVTFAGDGVVLTADEGEPREGYGEDIADPKGSVTVVDVEAQESTVVDFSAFDSQRDQLAEDGIVLKKGSAPSVDLEPEYIAVSDGKAYVTLQENNAIAVLDIESQAFEGVYSAGFEDHSTTAIDLDKKDDAYDPQTYESLLGIRMPDGIAAFTVEGTTYLVTANEGDAREWGDEDLDTFYLSEDERDFGEEGVTSPTGAITAENSGLEGKVVFFKTEDFDGLDPEKDYVFGGRSFTVFQATENGLEEVFTSGDDFEAHTAQYVPEYFNASNDNAVLDDRSGKKGPEAESVTVGTVDGKTYAFVALERTGGVMVYDVTDPEAITFVNYVNTRDFGTTVEGSEEYEDGELDKWVTGGDVAPEGLLFLDAASSPNGEPLLLAACEVSGTVAVYQLGSEDLTVLPFTDVDSDDWFLAAVQYVYENDRMAGTSSTTFQPEVHLTRAMAAQVLYNLEGQPAVTGDTTFTDAAAAGEWAVKAITWAEQTGVVAGIGDGLFDPTANVTREEFAQMMYNYASYKEYDLTLEGDLSQFEDASAISSWAETAMSWANGSGLINGHDDGTIDPQGTTTRAQAASILMNFDQNVAEN</sequence>
<reference evidence="3" key="2">
    <citation type="submission" date="2021-04" db="EMBL/GenBank/DDBJ databases">
        <authorList>
            <person name="Gilroy R."/>
        </authorList>
    </citation>
    <scope>NUCLEOTIDE SEQUENCE</scope>
    <source>
        <strain evidence="3">ChiBcolR8-3208</strain>
    </source>
</reference>
<dbReference type="InterPro" id="IPR001119">
    <property type="entry name" value="SLH_dom"/>
</dbReference>
<gene>
    <name evidence="3" type="ORF">H9942_00825</name>
</gene>
<dbReference type="PANTHER" id="PTHR46928">
    <property type="entry name" value="MESENCHYME-SPECIFIC CELL SURFACE GLYCOPROTEIN"/>
    <property type="match status" value="1"/>
</dbReference>
<evidence type="ECO:0000259" key="2">
    <source>
        <dbReference type="PROSITE" id="PS51272"/>
    </source>
</evidence>
<reference evidence="3" key="1">
    <citation type="journal article" date="2021" name="PeerJ">
        <title>Extensive microbial diversity within the chicken gut microbiome revealed by metagenomics and culture.</title>
        <authorList>
            <person name="Gilroy R."/>
            <person name="Ravi A."/>
            <person name="Getino M."/>
            <person name="Pursley I."/>
            <person name="Horton D.L."/>
            <person name="Alikhan N.F."/>
            <person name="Baker D."/>
            <person name="Gharbi K."/>
            <person name="Hall N."/>
            <person name="Watson M."/>
            <person name="Adriaenssens E.M."/>
            <person name="Foster-Nyarko E."/>
            <person name="Jarju S."/>
            <person name="Secka A."/>
            <person name="Antonio M."/>
            <person name="Oren A."/>
            <person name="Chaudhuri R.R."/>
            <person name="La Ragione R."/>
            <person name="Hildebrand F."/>
            <person name="Pallen M.J."/>
        </authorList>
    </citation>
    <scope>NUCLEOTIDE SEQUENCE</scope>
    <source>
        <strain evidence="3">ChiBcolR8-3208</strain>
    </source>
</reference>